<feature type="transmembrane region" description="Helical" evidence="8">
    <location>
        <begin position="80"/>
        <end position="104"/>
    </location>
</feature>
<gene>
    <name evidence="9" type="ORF">CFK39_04955</name>
</gene>
<keyword evidence="3 8" id="KW-0813">Transport</keyword>
<dbReference type="Proteomes" id="UP000198398">
    <property type="component" value="Chromosome"/>
</dbReference>
<feature type="transmembrane region" description="Helical" evidence="8">
    <location>
        <begin position="16"/>
        <end position="36"/>
    </location>
</feature>
<dbReference type="NCBIfam" id="TIGR00835">
    <property type="entry name" value="agcS"/>
    <property type="match status" value="1"/>
</dbReference>
<evidence type="ECO:0000313" key="9">
    <source>
        <dbReference type="EMBL" id="ASK65289.1"/>
    </source>
</evidence>
<proteinExistence type="inferred from homology"/>
<evidence type="ECO:0000256" key="3">
    <source>
        <dbReference type="ARBA" id="ARBA00022448"/>
    </source>
</evidence>
<dbReference type="KEGG" id="brv:CFK39_04955"/>
<name>A0A220UAW7_9MICO</name>
<dbReference type="GO" id="GO:0005886">
    <property type="term" value="C:plasma membrane"/>
    <property type="evidence" value="ECO:0007669"/>
    <property type="project" value="UniProtKB-SubCell"/>
</dbReference>
<dbReference type="EMBL" id="CP022316">
    <property type="protein sequence ID" value="ASK65289.1"/>
    <property type="molecule type" value="Genomic_DNA"/>
</dbReference>
<dbReference type="OrthoDB" id="9806926at2"/>
<reference evidence="10" key="1">
    <citation type="submission" date="2017-07" db="EMBL/GenBank/DDBJ databases">
        <title>Brachybacterium sp. VR2415.</title>
        <authorList>
            <person name="Tak E.J."/>
            <person name="Bae J.-W."/>
        </authorList>
    </citation>
    <scope>NUCLEOTIDE SEQUENCE [LARGE SCALE GENOMIC DNA]</scope>
    <source>
        <strain evidence="10">VR2415</strain>
    </source>
</reference>
<evidence type="ECO:0000256" key="6">
    <source>
        <dbReference type="ARBA" id="ARBA00022989"/>
    </source>
</evidence>
<feature type="transmembrane region" description="Helical" evidence="8">
    <location>
        <begin position="428"/>
        <end position="452"/>
    </location>
</feature>
<dbReference type="Gene3D" id="1.20.1740.10">
    <property type="entry name" value="Amino acid/polyamine transporter I"/>
    <property type="match status" value="1"/>
</dbReference>
<evidence type="ECO:0000256" key="8">
    <source>
        <dbReference type="RuleBase" id="RU363064"/>
    </source>
</evidence>
<sequence>MNPLESLNEFLGNAEGWLWTWAGMPVVILLGLYFTIRTGAVQLRMIPAMFGAITQKAQREEVGSGRDRAERTKSLSAFQAFSVSAAARVGTGNISGVAGAIFLGGPGAVLWMWVMCLLTGAASFIESTLAQLWKTRADDTYKGGPAFYIARGLGSRKFGLFFAVLFIFCFAFAFTSLQANTIVDAVTGAVAVYVDPAELSWLPLALGVLLAVLTGVIVFGGMRRVASVAQNMVPIMAAIYLLIGLIIVGMNLGELPRVITQVVTEAFSPQAAIGGGFGAVIVNGVQRGMLSNEAGMGSVPNVAATASVSHPVKQGLVQTLGVYFDTLLICTITAFIVLVSFPDVSAGGEGLMMVQESLATNLGGWSAILLAAIMFLLAFTSVLGNFSYGEANMHFITSRRGWHIAFGVAVTGLVLVGSMIAVDLAWTIAGVSMVFIALINLVVIALLAPTAVKLLRHFNAQRAQGLDPIFLASDLPEIKNVEVWVGEDVCDYQDAREADEAREVDEVTV</sequence>
<dbReference type="Pfam" id="PF01235">
    <property type="entry name" value="Na_Ala_symp"/>
    <property type="match status" value="1"/>
</dbReference>
<comment type="similarity">
    <text evidence="2 8">Belongs to the alanine or glycine:cation symporter (AGCS) (TC 2.A.25) family.</text>
</comment>
<feature type="transmembrane region" description="Helical" evidence="8">
    <location>
        <begin position="258"/>
        <end position="282"/>
    </location>
</feature>
<evidence type="ECO:0000256" key="2">
    <source>
        <dbReference type="ARBA" id="ARBA00009261"/>
    </source>
</evidence>
<feature type="transmembrane region" description="Helical" evidence="8">
    <location>
        <begin position="232"/>
        <end position="252"/>
    </location>
</feature>
<dbReference type="AlphaFoldDB" id="A0A220UAW7"/>
<dbReference type="PRINTS" id="PR00175">
    <property type="entry name" value="NAALASMPORT"/>
</dbReference>
<feature type="transmembrane region" description="Helical" evidence="8">
    <location>
        <begin position="158"/>
        <end position="179"/>
    </location>
</feature>
<evidence type="ECO:0000313" key="10">
    <source>
        <dbReference type="Proteomes" id="UP000198398"/>
    </source>
</evidence>
<protein>
    <submittedName>
        <fullName evidence="9">Sodium:alanine symporter family protein</fullName>
    </submittedName>
</protein>
<dbReference type="GO" id="GO:0005283">
    <property type="term" value="F:amino acid:sodium symporter activity"/>
    <property type="evidence" value="ECO:0007669"/>
    <property type="project" value="InterPro"/>
</dbReference>
<feature type="transmembrane region" description="Helical" evidence="8">
    <location>
        <begin position="362"/>
        <end position="383"/>
    </location>
</feature>
<evidence type="ECO:0000256" key="1">
    <source>
        <dbReference type="ARBA" id="ARBA00004651"/>
    </source>
</evidence>
<organism evidence="9 10">
    <name type="scientific">Brachybacterium avium</name>
    <dbReference type="NCBI Taxonomy" id="2017485"/>
    <lineage>
        <taxon>Bacteria</taxon>
        <taxon>Bacillati</taxon>
        <taxon>Actinomycetota</taxon>
        <taxon>Actinomycetes</taxon>
        <taxon>Micrococcales</taxon>
        <taxon>Dermabacteraceae</taxon>
        <taxon>Brachybacterium</taxon>
    </lineage>
</organism>
<keyword evidence="6 8" id="KW-1133">Transmembrane helix</keyword>
<comment type="subcellular location">
    <subcellularLocation>
        <location evidence="1 8">Cell membrane</location>
        <topology evidence="1 8">Multi-pass membrane protein</topology>
    </subcellularLocation>
</comment>
<dbReference type="InterPro" id="IPR001463">
    <property type="entry name" value="Na/Ala_symport"/>
</dbReference>
<dbReference type="PANTHER" id="PTHR30330">
    <property type="entry name" value="AGSS FAMILY TRANSPORTER, SODIUM-ALANINE"/>
    <property type="match status" value="1"/>
</dbReference>
<keyword evidence="5 8" id="KW-0812">Transmembrane</keyword>
<keyword evidence="7 8" id="KW-0472">Membrane</keyword>
<feature type="transmembrane region" description="Helical" evidence="8">
    <location>
        <begin position="404"/>
        <end position="422"/>
    </location>
</feature>
<feature type="transmembrane region" description="Helical" evidence="8">
    <location>
        <begin position="110"/>
        <end position="133"/>
    </location>
</feature>
<keyword evidence="10" id="KW-1185">Reference proteome</keyword>
<feature type="transmembrane region" description="Helical" evidence="8">
    <location>
        <begin position="322"/>
        <end position="342"/>
    </location>
</feature>
<evidence type="ECO:0000256" key="5">
    <source>
        <dbReference type="ARBA" id="ARBA00022692"/>
    </source>
</evidence>
<evidence type="ECO:0000256" key="4">
    <source>
        <dbReference type="ARBA" id="ARBA00022475"/>
    </source>
</evidence>
<accession>A0A220UAW7</accession>
<evidence type="ECO:0000256" key="7">
    <source>
        <dbReference type="ARBA" id="ARBA00023136"/>
    </source>
</evidence>
<keyword evidence="8" id="KW-0769">Symport</keyword>
<feature type="transmembrane region" description="Helical" evidence="8">
    <location>
        <begin position="199"/>
        <end position="220"/>
    </location>
</feature>
<dbReference type="RefSeq" id="WP_089064531.1">
    <property type="nucleotide sequence ID" value="NZ_CP022316.1"/>
</dbReference>
<dbReference type="PANTHER" id="PTHR30330:SF1">
    <property type="entry name" value="AMINO-ACID CARRIER PROTEIN ALST"/>
    <property type="match status" value="1"/>
</dbReference>
<keyword evidence="4 8" id="KW-1003">Cell membrane</keyword>